<dbReference type="AlphaFoldDB" id="A0A6P8I1U4"/>
<organism evidence="1 2">
    <name type="scientific">Actinia tenebrosa</name>
    <name type="common">Australian red waratah sea anemone</name>
    <dbReference type="NCBI Taxonomy" id="6105"/>
    <lineage>
        <taxon>Eukaryota</taxon>
        <taxon>Metazoa</taxon>
        <taxon>Cnidaria</taxon>
        <taxon>Anthozoa</taxon>
        <taxon>Hexacorallia</taxon>
        <taxon>Actiniaria</taxon>
        <taxon>Actiniidae</taxon>
        <taxon>Actinia</taxon>
    </lineage>
</organism>
<dbReference type="GeneID" id="116298264"/>
<keyword evidence="1" id="KW-1185">Reference proteome</keyword>
<dbReference type="InParanoid" id="A0A6P8I1U4"/>
<dbReference type="KEGG" id="aten:116298264"/>
<accession>A0A6P8I1U4</accession>
<gene>
    <name evidence="2" type="primary">LOC116298264</name>
</gene>
<sequence length="247" mass="26988">MSSITAKNERECEMERHLAVPDMCYMFNYYPSSKVCELLYKDRAAEYKVEKKKGSKVKTRKCESSSCVVGTAQHCVSLGDQSNTLCLNFTGRIIKANTAPVCIGARNDSYGTFFAPAYGKIKTFKLVHISGGIAAYGSSLGGAPGNWGTLAPAEPHPHLELHVTDTQNSSITPPPGYPLDMSYGFMRYGVPGFTVMSPELVFPDISPPLAVTKGKEFRIWEGQDLANAHEFDNIGPTCADVYVFFTG</sequence>
<dbReference type="Proteomes" id="UP000515163">
    <property type="component" value="Unplaced"/>
</dbReference>
<proteinExistence type="predicted"/>
<dbReference type="RefSeq" id="XP_031562514.1">
    <property type="nucleotide sequence ID" value="XM_031706654.1"/>
</dbReference>
<reference evidence="2" key="1">
    <citation type="submission" date="2025-08" db="UniProtKB">
        <authorList>
            <consortium name="RefSeq"/>
        </authorList>
    </citation>
    <scope>IDENTIFICATION</scope>
    <source>
        <tissue evidence="2">Tentacle</tissue>
    </source>
</reference>
<evidence type="ECO:0000313" key="1">
    <source>
        <dbReference type="Proteomes" id="UP000515163"/>
    </source>
</evidence>
<protein>
    <submittedName>
        <fullName evidence="2">Uncharacterized protein LOC116298264</fullName>
    </submittedName>
</protein>
<name>A0A6P8I1U4_ACTTE</name>
<evidence type="ECO:0000313" key="2">
    <source>
        <dbReference type="RefSeq" id="XP_031562514.1"/>
    </source>
</evidence>